<evidence type="ECO:0000313" key="2">
    <source>
        <dbReference type="Proteomes" id="UP000031443"/>
    </source>
</evidence>
<proteinExistence type="predicted"/>
<dbReference type="Proteomes" id="UP000031443">
    <property type="component" value="Unassembled WGS sequence"/>
</dbReference>
<dbReference type="EMBL" id="KB549796">
    <property type="protein sequence ID" value="EMP30372.1"/>
    <property type="molecule type" value="Genomic_DNA"/>
</dbReference>
<keyword evidence="2" id="KW-1185">Reference proteome</keyword>
<accession>M7BQG6</accession>
<organism evidence="1 2">
    <name type="scientific">Chelonia mydas</name>
    <name type="common">Green sea-turtle</name>
    <name type="synonym">Chelonia agassizi</name>
    <dbReference type="NCBI Taxonomy" id="8469"/>
    <lineage>
        <taxon>Eukaryota</taxon>
        <taxon>Metazoa</taxon>
        <taxon>Chordata</taxon>
        <taxon>Craniata</taxon>
        <taxon>Vertebrata</taxon>
        <taxon>Euteleostomi</taxon>
        <taxon>Archelosauria</taxon>
        <taxon>Testudinata</taxon>
        <taxon>Testudines</taxon>
        <taxon>Cryptodira</taxon>
        <taxon>Durocryptodira</taxon>
        <taxon>Americhelydia</taxon>
        <taxon>Chelonioidea</taxon>
        <taxon>Cheloniidae</taxon>
        <taxon>Chelonia</taxon>
    </lineage>
</organism>
<name>M7BQG6_CHEMY</name>
<sequence length="69" mass="7408">MSLLRLLRQGSQGALHAPTAPSAAPAAPISLEPHSRAAWLCLCVGAGAGTYRCFWELFELLLIDVMQKT</sequence>
<protein>
    <submittedName>
        <fullName evidence="1">Uncharacterized protein</fullName>
    </submittedName>
</protein>
<dbReference type="AlphaFoldDB" id="M7BQG6"/>
<evidence type="ECO:0000313" key="1">
    <source>
        <dbReference type="EMBL" id="EMP30372.1"/>
    </source>
</evidence>
<reference evidence="2" key="1">
    <citation type="journal article" date="2013" name="Nat. Genet.">
        <title>The draft genomes of soft-shell turtle and green sea turtle yield insights into the development and evolution of the turtle-specific body plan.</title>
        <authorList>
            <person name="Wang Z."/>
            <person name="Pascual-Anaya J."/>
            <person name="Zadissa A."/>
            <person name="Li W."/>
            <person name="Niimura Y."/>
            <person name="Huang Z."/>
            <person name="Li C."/>
            <person name="White S."/>
            <person name="Xiong Z."/>
            <person name="Fang D."/>
            <person name="Wang B."/>
            <person name="Ming Y."/>
            <person name="Chen Y."/>
            <person name="Zheng Y."/>
            <person name="Kuraku S."/>
            <person name="Pignatelli M."/>
            <person name="Herrero J."/>
            <person name="Beal K."/>
            <person name="Nozawa M."/>
            <person name="Li Q."/>
            <person name="Wang J."/>
            <person name="Zhang H."/>
            <person name="Yu L."/>
            <person name="Shigenobu S."/>
            <person name="Wang J."/>
            <person name="Liu J."/>
            <person name="Flicek P."/>
            <person name="Searle S."/>
            <person name="Wang J."/>
            <person name="Kuratani S."/>
            <person name="Yin Y."/>
            <person name="Aken B."/>
            <person name="Zhang G."/>
            <person name="Irie N."/>
        </authorList>
    </citation>
    <scope>NUCLEOTIDE SEQUENCE [LARGE SCALE GENOMIC DNA]</scope>
</reference>
<gene>
    <name evidence="1" type="ORF">UY3_12493</name>
</gene>